<feature type="domain" description="IspG C-terminal" evidence="10">
    <location>
        <begin position="310"/>
        <end position="410"/>
    </location>
</feature>
<dbReference type="HAMAP" id="MF_00159">
    <property type="entry name" value="IspG"/>
    <property type="match status" value="1"/>
</dbReference>
<dbReference type="Pfam" id="PF26540">
    <property type="entry name" value="GcpE_C"/>
    <property type="match status" value="1"/>
</dbReference>
<organism evidence="11 12">
    <name type="scientific">Chelatococcus asaccharovorans</name>
    <dbReference type="NCBI Taxonomy" id="28210"/>
    <lineage>
        <taxon>Bacteria</taxon>
        <taxon>Pseudomonadati</taxon>
        <taxon>Pseudomonadota</taxon>
        <taxon>Alphaproteobacteria</taxon>
        <taxon>Hyphomicrobiales</taxon>
        <taxon>Chelatococcaceae</taxon>
        <taxon>Chelatococcus</taxon>
    </lineage>
</organism>
<dbReference type="Pfam" id="PF04551">
    <property type="entry name" value="GcpE"/>
    <property type="match status" value="1"/>
</dbReference>
<proteinExistence type="inferred from homology"/>
<feature type="binding site" evidence="7">
    <location>
        <position position="366"/>
    </location>
    <ligand>
        <name>[4Fe-4S] cluster</name>
        <dbReference type="ChEBI" id="CHEBI:49883"/>
    </ligand>
</feature>
<accession>A0A2V3UHU3</accession>
<dbReference type="OrthoDB" id="9803214at2"/>
<dbReference type="InterPro" id="IPR011005">
    <property type="entry name" value="Dihydropteroate_synth-like_sf"/>
</dbReference>
<dbReference type="Gene3D" id="3.30.413.10">
    <property type="entry name" value="Sulfite Reductase Hemoprotein, domain 1"/>
    <property type="match status" value="1"/>
</dbReference>
<evidence type="ECO:0000256" key="1">
    <source>
        <dbReference type="ARBA" id="ARBA00022485"/>
    </source>
</evidence>
<dbReference type="FunFam" id="3.30.413.10:FF:000012">
    <property type="entry name" value="4-hydroxy-3-methylbut-2-en-1-yl diphosphate synthase (flavodoxin)"/>
    <property type="match status" value="1"/>
</dbReference>
<evidence type="ECO:0000313" key="12">
    <source>
        <dbReference type="Proteomes" id="UP000248021"/>
    </source>
</evidence>
<evidence type="ECO:0000256" key="6">
    <source>
        <dbReference type="ARBA" id="ARBA00023229"/>
    </source>
</evidence>
<dbReference type="InterPro" id="IPR004588">
    <property type="entry name" value="IspG_bac-typ"/>
</dbReference>
<comment type="function">
    <text evidence="7">Converts 2C-methyl-D-erythritol 2,4-cyclodiphosphate (ME-2,4cPP) into 1-hydroxy-2-methyl-2-(E)-butenyl 4-diphosphate.</text>
</comment>
<dbReference type="GO" id="GO:0005506">
    <property type="term" value="F:iron ion binding"/>
    <property type="evidence" value="ECO:0007669"/>
    <property type="project" value="InterPro"/>
</dbReference>
<keyword evidence="4 7" id="KW-0408">Iron</keyword>
<comment type="pathway">
    <text evidence="7">Isoprenoid biosynthesis; isopentenyl diphosphate biosynthesis via DXP pathway; isopentenyl diphosphate from 1-deoxy-D-xylulose 5-phosphate: step 5/6.</text>
</comment>
<dbReference type="InterPro" id="IPR016425">
    <property type="entry name" value="IspG_bac"/>
</dbReference>
<evidence type="ECO:0000256" key="5">
    <source>
        <dbReference type="ARBA" id="ARBA00023014"/>
    </source>
</evidence>
<keyword evidence="5 7" id="KW-0411">Iron-sulfur</keyword>
<dbReference type="NCBIfam" id="TIGR00612">
    <property type="entry name" value="ispG_gcpE"/>
    <property type="match status" value="1"/>
</dbReference>
<dbReference type="GO" id="GO:0016114">
    <property type="term" value="P:terpenoid biosynthetic process"/>
    <property type="evidence" value="ECO:0007669"/>
    <property type="project" value="InterPro"/>
</dbReference>
<dbReference type="AlphaFoldDB" id="A0A2V3UHU3"/>
<dbReference type="InterPro" id="IPR058578">
    <property type="entry name" value="IspG_TIM"/>
</dbReference>
<comment type="cofactor">
    <cofactor evidence="7">
        <name>[4Fe-4S] cluster</name>
        <dbReference type="ChEBI" id="CHEBI:49883"/>
    </cofactor>
    <text evidence="7">Binds 1 [4Fe-4S] cluster.</text>
</comment>
<evidence type="ECO:0000256" key="4">
    <source>
        <dbReference type="ARBA" id="ARBA00023004"/>
    </source>
</evidence>
<reference evidence="11 12" key="1">
    <citation type="submission" date="2018-05" db="EMBL/GenBank/DDBJ databases">
        <title>Genomic Encyclopedia of Type Strains, Phase IV (KMG-IV): sequencing the most valuable type-strain genomes for metagenomic binning, comparative biology and taxonomic classification.</title>
        <authorList>
            <person name="Goeker M."/>
        </authorList>
    </citation>
    <scope>NUCLEOTIDE SEQUENCE [LARGE SCALE GENOMIC DNA]</scope>
    <source>
        <strain evidence="11 12">DSM 6462</strain>
    </source>
</reference>
<dbReference type="PANTHER" id="PTHR30454:SF0">
    <property type="entry name" value="4-HYDROXY-3-METHYLBUT-2-EN-1-YL DIPHOSPHATE SYNTHASE (FERREDOXIN), CHLOROPLASTIC"/>
    <property type="match status" value="1"/>
</dbReference>
<feature type="region of interest" description="Disordered" evidence="8">
    <location>
        <begin position="1"/>
        <end position="21"/>
    </location>
</feature>
<dbReference type="PANTHER" id="PTHR30454">
    <property type="entry name" value="4-HYDROXY-3-METHYLBUT-2-EN-1-YL DIPHOSPHATE SYNTHASE"/>
    <property type="match status" value="1"/>
</dbReference>
<feature type="binding site" evidence="7">
    <location>
        <position position="313"/>
    </location>
    <ligand>
        <name>[4Fe-4S] cluster</name>
        <dbReference type="ChEBI" id="CHEBI:49883"/>
    </ligand>
</feature>
<dbReference type="InterPro" id="IPR058579">
    <property type="entry name" value="IspG_C"/>
</dbReference>
<feature type="binding site" evidence="7">
    <location>
        <position position="316"/>
    </location>
    <ligand>
        <name>[4Fe-4S] cluster</name>
        <dbReference type="ChEBI" id="CHEBI:49883"/>
    </ligand>
</feature>
<keyword evidence="3 7" id="KW-0560">Oxidoreductase</keyword>
<keyword evidence="12" id="KW-1185">Reference proteome</keyword>
<evidence type="ECO:0000259" key="9">
    <source>
        <dbReference type="Pfam" id="PF04551"/>
    </source>
</evidence>
<protein>
    <recommendedName>
        <fullName evidence="7">4-hydroxy-3-methylbut-2-en-1-yl diphosphate synthase (flavodoxin)</fullName>
        <ecNumber evidence="7">1.17.7.3</ecNumber>
    </recommendedName>
    <alternativeName>
        <fullName evidence="7">1-hydroxy-2-methyl-2-(E)-butenyl 4-diphosphate synthase</fullName>
    </alternativeName>
</protein>
<comment type="caution">
    <text evidence="11">The sequence shown here is derived from an EMBL/GenBank/DDBJ whole genome shotgun (WGS) entry which is preliminary data.</text>
</comment>
<evidence type="ECO:0000256" key="3">
    <source>
        <dbReference type="ARBA" id="ARBA00023002"/>
    </source>
</evidence>
<evidence type="ECO:0000256" key="8">
    <source>
        <dbReference type="SAM" id="MobiDB-lite"/>
    </source>
</evidence>
<dbReference type="GO" id="GO:0046429">
    <property type="term" value="F:4-hydroxy-3-methylbut-2-en-1-yl diphosphate synthase activity (ferredoxin)"/>
    <property type="evidence" value="ECO:0007669"/>
    <property type="project" value="UniProtKB-UniRule"/>
</dbReference>
<dbReference type="PIRSF" id="PIRSF004640">
    <property type="entry name" value="IspG"/>
    <property type="match status" value="1"/>
</dbReference>
<evidence type="ECO:0000259" key="10">
    <source>
        <dbReference type="Pfam" id="PF26540"/>
    </source>
</evidence>
<sequence length="427" mass="45583">MSPALMALPDTMPELSGPRPRHRTVGVAVGNVMVGGGAPIVVQSMTNTDTADIDGTVAQVAALARAGSELVRITVDRDEAARAVPHIRDKLHARGVKVPIVGDFHFIGHKLLADHPACAEALDKYRINPGNVGFKDKKDRQFGMIVEEAARRGKSVRIGANWGSLDQELLTRLMDANAVAARPLPARTVTQEAMIQSALISAERAEEIGLPRNRIILSAKVSAIQDLIAVYRELARRSDYALHLGLTEAGMGSKGIVASSAALGILLQEGIGDTIRFSLTPEPGGDRTLEVKAAQELLQTMGFRTFVPLVAACPGCGRTTSTVFQELARDIQTWISTSMPEWKARYPGVEALNVAVMGCIVNGPGESKHADIGISLPGTGEMPAAPVFIDGAKAMTLRGPTLAADFKALVSEYIERRFGMSERRAAE</sequence>
<comment type="catalytic activity">
    <reaction evidence="7">
        <text>(2E)-4-hydroxy-3-methylbut-2-enyl diphosphate + oxidized [flavodoxin] + H2O + 2 H(+) = 2-C-methyl-D-erythritol 2,4-cyclic diphosphate + reduced [flavodoxin]</text>
        <dbReference type="Rhea" id="RHEA:43604"/>
        <dbReference type="Rhea" id="RHEA-COMP:10622"/>
        <dbReference type="Rhea" id="RHEA-COMP:10623"/>
        <dbReference type="ChEBI" id="CHEBI:15377"/>
        <dbReference type="ChEBI" id="CHEBI:15378"/>
        <dbReference type="ChEBI" id="CHEBI:57618"/>
        <dbReference type="ChEBI" id="CHEBI:58210"/>
        <dbReference type="ChEBI" id="CHEBI:58483"/>
        <dbReference type="ChEBI" id="CHEBI:128753"/>
        <dbReference type="EC" id="1.17.7.3"/>
    </reaction>
</comment>
<name>A0A2V3UHU3_9HYPH</name>
<dbReference type="UniPathway" id="UPA00056">
    <property type="reaction ID" value="UER00096"/>
</dbReference>
<feature type="domain" description="IspG TIM-barrel" evidence="9">
    <location>
        <begin position="25"/>
        <end position="294"/>
    </location>
</feature>
<gene>
    <name evidence="7" type="primary">ispG</name>
    <name evidence="11" type="ORF">C7450_101705</name>
</gene>
<dbReference type="NCBIfam" id="NF001540">
    <property type="entry name" value="PRK00366.1"/>
    <property type="match status" value="1"/>
</dbReference>
<evidence type="ECO:0000313" key="11">
    <source>
        <dbReference type="EMBL" id="PXW64945.1"/>
    </source>
</evidence>
<dbReference type="InterPro" id="IPR045854">
    <property type="entry name" value="NO2/SO3_Rdtase_4Fe4S_sf"/>
</dbReference>
<dbReference type="GO" id="GO:0141197">
    <property type="term" value="F:4-hydroxy-3-methylbut-2-enyl-diphosphate synthase activity (flavodoxin)"/>
    <property type="evidence" value="ECO:0007669"/>
    <property type="project" value="UniProtKB-EC"/>
</dbReference>
<dbReference type="GO" id="GO:0051539">
    <property type="term" value="F:4 iron, 4 sulfur cluster binding"/>
    <property type="evidence" value="ECO:0007669"/>
    <property type="project" value="UniProtKB-UniRule"/>
</dbReference>
<dbReference type="GO" id="GO:0019288">
    <property type="term" value="P:isopentenyl diphosphate biosynthetic process, methylerythritol 4-phosphate pathway"/>
    <property type="evidence" value="ECO:0007669"/>
    <property type="project" value="UniProtKB-UniRule"/>
</dbReference>
<comment type="similarity">
    <text evidence="7">Belongs to the IspG family.</text>
</comment>
<evidence type="ECO:0000256" key="7">
    <source>
        <dbReference type="HAMAP-Rule" id="MF_00159"/>
    </source>
</evidence>
<keyword evidence="6 7" id="KW-0414">Isoprene biosynthesis</keyword>
<dbReference type="Gene3D" id="3.20.20.20">
    <property type="entry name" value="Dihydropteroate synthase-like"/>
    <property type="match status" value="1"/>
</dbReference>
<evidence type="ECO:0000256" key="2">
    <source>
        <dbReference type="ARBA" id="ARBA00022723"/>
    </source>
</evidence>
<keyword evidence="2 7" id="KW-0479">Metal-binding</keyword>
<dbReference type="EC" id="1.17.7.3" evidence="7"/>
<dbReference type="RefSeq" id="WP_110372960.1">
    <property type="nucleotide sequence ID" value="NZ_JAHBRY010000001.1"/>
</dbReference>
<dbReference type="SUPFAM" id="SSF56014">
    <property type="entry name" value="Nitrite and sulphite reductase 4Fe-4S domain-like"/>
    <property type="match status" value="1"/>
</dbReference>
<dbReference type="EMBL" id="QJJK01000001">
    <property type="protein sequence ID" value="PXW64945.1"/>
    <property type="molecule type" value="Genomic_DNA"/>
</dbReference>
<feature type="binding site" evidence="7">
    <location>
        <position position="359"/>
    </location>
    <ligand>
        <name>[4Fe-4S] cluster</name>
        <dbReference type="ChEBI" id="CHEBI:49883"/>
    </ligand>
</feature>
<keyword evidence="1 7" id="KW-0004">4Fe-4S</keyword>
<dbReference type="Proteomes" id="UP000248021">
    <property type="component" value="Unassembled WGS sequence"/>
</dbReference>